<keyword evidence="1" id="KW-0812">Transmembrane</keyword>
<keyword evidence="3" id="KW-1185">Reference proteome</keyword>
<name>A0A5D2Y413_GOSMU</name>
<reference evidence="2 3" key="1">
    <citation type="submission" date="2019-07" db="EMBL/GenBank/DDBJ databases">
        <title>WGS assembly of Gossypium mustelinum.</title>
        <authorList>
            <person name="Chen Z.J."/>
            <person name="Sreedasyam A."/>
            <person name="Ando A."/>
            <person name="Song Q."/>
            <person name="De L."/>
            <person name="Hulse-Kemp A."/>
            <person name="Ding M."/>
            <person name="Ye W."/>
            <person name="Kirkbride R."/>
            <person name="Jenkins J."/>
            <person name="Plott C."/>
            <person name="Lovell J."/>
            <person name="Lin Y.-M."/>
            <person name="Vaughn R."/>
            <person name="Liu B."/>
            <person name="Li W."/>
            <person name="Simpson S."/>
            <person name="Scheffler B."/>
            <person name="Saski C."/>
            <person name="Grover C."/>
            <person name="Hu G."/>
            <person name="Conover J."/>
            <person name="Carlson J."/>
            <person name="Shu S."/>
            <person name="Boston L."/>
            <person name="Williams M."/>
            <person name="Peterson D."/>
            <person name="Mcgee K."/>
            <person name="Jones D."/>
            <person name="Wendel J."/>
            <person name="Stelly D."/>
            <person name="Grimwood J."/>
            <person name="Schmutz J."/>
        </authorList>
    </citation>
    <scope>NUCLEOTIDE SEQUENCE [LARGE SCALE GENOMIC DNA]</scope>
    <source>
        <strain evidence="2">1408120.09</strain>
    </source>
</reference>
<keyword evidence="1" id="KW-1133">Transmembrane helix</keyword>
<keyword evidence="1" id="KW-0472">Membrane</keyword>
<proteinExistence type="predicted"/>
<evidence type="ECO:0000256" key="1">
    <source>
        <dbReference type="SAM" id="Phobius"/>
    </source>
</evidence>
<sequence length="42" mass="4940">MQKRKTQGTEKFICDLCRADNGLISFGASFTDFFFLVFWEKI</sequence>
<gene>
    <name evidence="2" type="ORF">E1A91_A08G022300v1</name>
</gene>
<evidence type="ECO:0000313" key="3">
    <source>
        <dbReference type="Proteomes" id="UP000323597"/>
    </source>
</evidence>
<dbReference type="EMBL" id="CM017643">
    <property type="protein sequence ID" value="TYJ20812.1"/>
    <property type="molecule type" value="Genomic_DNA"/>
</dbReference>
<protein>
    <submittedName>
        <fullName evidence="2">Uncharacterized protein</fullName>
    </submittedName>
</protein>
<organism evidence="2 3">
    <name type="scientific">Gossypium mustelinum</name>
    <name type="common">Cotton</name>
    <name type="synonym">Gossypium caicoense</name>
    <dbReference type="NCBI Taxonomy" id="34275"/>
    <lineage>
        <taxon>Eukaryota</taxon>
        <taxon>Viridiplantae</taxon>
        <taxon>Streptophyta</taxon>
        <taxon>Embryophyta</taxon>
        <taxon>Tracheophyta</taxon>
        <taxon>Spermatophyta</taxon>
        <taxon>Magnoliopsida</taxon>
        <taxon>eudicotyledons</taxon>
        <taxon>Gunneridae</taxon>
        <taxon>Pentapetalae</taxon>
        <taxon>rosids</taxon>
        <taxon>malvids</taxon>
        <taxon>Malvales</taxon>
        <taxon>Malvaceae</taxon>
        <taxon>Malvoideae</taxon>
        <taxon>Gossypium</taxon>
    </lineage>
</organism>
<dbReference type="AlphaFoldDB" id="A0A5D2Y413"/>
<dbReference type="Proteomes" id="UP000323597">
    <property type="component" value="Chromosome A08"/>
</dbReference>
<feature type="transmembrane region" description="Helical" evidence="1">
    <location>
        <begin position="21"/>
        <end position="39"/>
    </location>
</feature>
<evidence type="ECO:0000313" key="2">
    <source>
        <dbReference type="EMBL" id="TYJ20812.1"/>
    </source>
</evidence>
<accession>A0A5D2Y413</accession>